<dbReference type="EMBL" id="PEMJ01000111">
    <property type="protein sequence ID" value="RTI15916.1"/>
    <property type="molecule type" value="Genomic_DNA"/>
</dbReference>
<dbReference type="GO" id="GO:0016301">
    <property type="term" value="F:kinase activity"/>
    <property type="evidence" value="ECO:0007669"/>
    <property type="project" value="UniProtKB-KW"/>
</dbReference>
<name>A0A0N0ZNP9_THESC</name>
<feature type="domain" description="CBS" evidence="3">
    <location>
        <begin position="96"/>
        <end position="150"/>
    </location>
</feature>
<evidence type="ECO:0000313" key="5">
    <source>
        <dbReference type="EMBL" id="RTI15916.1"/>
    </source>
</evidence>
<comment type="caution">
    <text evidence="4">The sequence shown here is derived from an EMBL/GenBank/DDBJ whole genome shotgun (WGS) entry which is preliminary data.</text>
</comment>
<dbReference type="InterPro" id="IPR051257">
    <property type="entry name" value="Diverse_CBS-Domain"/>
</dbReference>
<dbReference type="PROSITE" id="PS51371">
    <property type="entry name" value="CBS"/>
    <property type="match status" value="2"/>
</dbReference>
<dbReference type="SMART" id="SM00116">
    <property type="entry name" value="CBS"/>
    <property type="match status" value="2"/>
</dbReference>
<dbReference type="RefSeq" id="WP_054392307.1">
    <property type="nucleotide sequence ID" value="NZ_PEMJ01000111.1"/>
</dbReference>
<organism evidence="4 6">
    <name type="scientific">Thermus scotoductus</name>
    <dbReference type="NCBI Taxonomy" id="37636"/>
    <lineage>
        <taxon>Bacteria</taxon>
        <taxon>Thermotogati</taxon>
        <taxon>Deinococcota</taxon>
        <taxon>Deinococci</taxon>
        <taxon>Thermales</taxon>
        <taxon>Thermaceae</taxon>
        <taxon>Thermus</taxon>
    </lineage>
</organism>
<evidence type="ECO:0000256" key="2">
    <source>
        <dbReference type="PROSITE-ProRule" id="PRU00703"/>
    </source>
</evidence>
<sequence length="150" mass="17007">MKVAELMTPNPDTIGPEATLEEAARRILEKRYGSLPVVDREGCLLGLLQVEELLPHPENIPFSDVEALQLFGEWVDGEFLEDIYRRYQKTPVKAVMRTDIPRLHPEDPVGKALETLLTSEVRHLPVVDQGNRVVGILTRSDFLKLILGRR</sequence>
<dbReference type="Proteomes" id="UP000287155">
    <property type="component" value="Unassembled WGS sequence"/>
</dbReference>
<dbReference type="AlphaFoldDB" id="A0A0N0ZNP9"/>
<dbReference type="PATRIC" id="fig|37636.3.peg.1189"/>
<proteinExistence type="predicted"/>
<accession>A0A0N0ZNP9</accession>
<protein>
    <submittedName>
        <fullName evidence="5">CBS domain-containing protein</fullName>
    </submittedName>
    <submittedName>
        <fullName evidence="4">Histidine kinase</fullName>
    </submittedName>
</protein>
<dbReference type="InterPro" id="IPR046342">
    <property type="entry name" value="CBS_dom_sf"/>
</dbReference>
<evidence type="ECO:0000259" key="3">
    <source>
        <dbReference type="PROSITE" id="PS51371"/>
    </source>
</evidence>
<dbReference type="PANTHER" id="PTHR43080">
    <property type="entry name" value="CBS DOMAIN-CONTAINING PROTEIN CBSX3, MITOCHONDRIAL"/>
    <property type="match status" value="1"/>
</dbReference>
<reference evidence="5 7" key="2">
    <citation type="journal article" date="2019" name="Extremophiles">
        <title>Biogeography of thermophiles and predominance of Thermus scotoductus in domestic water heaters.</title>
        <authorList>
            <person name="Wilpiszeski R.L."/>
            <person name="Zhang Z."/>
            <person name="House C.H."/>
        </authorList>
    </citation>
    <scope>NUCLEOTIDE SEQUENCE [LARGE SCALE GENOMIC DNA]</scope>
    <source>
        <strain evidence="5 7">14_S14</strain>
    </source>
</reference>
<dbReference type="Gene3D" id="3.10.580.10">
    <property type="entry name" value="CBS-domain"/>
    <property type="match status" value="1"/>
</dbReference>
<evidence type="ECO:0000313" key="4">
    <source>
        <dbReference type="EMBL" id="KPD27100.1"/>
    </source>
</evidence>
<evidence type="ECO:0000313" key="6">
    <source>
        <dbReference type="Proteomes" id="UP000053099"/>
    </source>
</evidence>
<dbReference type="EMBL" id="LJJR01000033">
    <property type="protein sequence ID" value="KPD27100.1"/>
    <property type="molecule type" value="Genomic_DNA"/>
</dbReference>
<gene>
    <name evidence="4" type="ORF">AN926_09670</name>
    <name evidence="5" type="ORF">CSW27_04860</name>
</gene>
<dbReference type="SUPFAM" id="SSF54631">
    <property type="entry name" value="CBS-domain pair"/>
    <property type="match status" value="1"/>
</dbReference>
<keyword evidence="4" id="KW-0418">Kinase</keyword>
<evidence type="ECO:0000313" key="7">
    <source>
        <dbReference type="Proteomes" id="UP000287155"/>
    </source>
</evidence>
<reference evidence="4 6" key="1">
    <citation type="submission" date="2015-09" db="EMBL/GenBank/DDBJ databases">
        <title>Draft genome sequence of Thermus scotoductus strain K1 isolated from a geothermal spring in Nagorno-Karabakh, Armenia.</title>
        <authorList>
            <person name="Saghatelyan A."/>
            <person name="Poghosyan L."/>
            <person name="Panosyan H."/>
            <person name="Birkeland N.-K."/>
        </authorList>
    </citation>
    <scope>NUCLEOTIDE SEQUENCE [LARGE SCALE GENOMIC DNA]</scope>
    <source>
        <strain evidence="4 6">K1</strain>
    </source>
</reference>
<keyword evidence="4" id="KW-0808">Transferase</keyword>
<dbReference type="InterPro" id="IPR000644">
    <property type="entry name" value="CBS_dom"/>
</dbReference>
<feature type="domain" description="CBS" evidence="3">
    <location>
        <begin position="7"/>
        <end position="65"/>
    </location>
</feature>
<dbReference type="Pfam" id="PF00571">
    <property type="entry name" value="CBS"/>
    <property type="match status" value="2"/>
</dbReference>
<evidence type="ECO:0000256" key="1">
    <source>
        <dbReference type="ARBA" id="ARBA00023122"/>
    </source>
</evidence>
<dbReference type="Proteomes" id="UP000053099">
    <property type="component" value="Unassembled WGS sequence"/>
</dbReference>
<keyword evidence="1 2" id="KW-0129">CBS domain</keyword>
<dbReference type="PANTHER" id="PTHR43080:SF2">
    <property type="entry name" value="CBS DOMAIN-CONTAINING PROTEIN"/>
    <property type="match status" value="1"/>
</dbReference>